<name>A0A017HJQ7_9RHOB</name>
<keyword evidence="4" id="KW-1185">Reference proteome</keyword>
<dbReference type="Proteomes" id="UP000019666">
    <property type="component" value="Unassembled WGS sequence"/>
</dbReference>
<keyword evidence="2" id="KW-1133">Transmembrane helix</keyword>
<feature type="region of interest" description="Disordered" evidence="1">
    <location>
        <begin position="63"/>
        <end position="86"/>
    </location>
</feature>
<comment type="caution">
    <text evidence="3">The sequence shown here is derived from an EMBL/GenBank/DDBJ whole genome shotgun (WGS) entry which is preliminary data.</text>
</comment>
<protein>
    <submittedName>
        <fullName evidence="3">Uncharacterized protein</fullName>
    </submittedName>
</protein>
<accession>A0A017HJQ7</accession>
<feature type="transmembrane region" description="Helical" evidence="2">
    <location>
        <begin position="12"/>
        <end position="32"/>
    </location>
</feature>
<evidence type="ECO:0000256" key="1">
    <source>
        <dbReference type="SAM" id="MobiDB-lite"/>
    </source>
</evidence>
<proteinExistence type="predicted"/>
<evidence type="ECO:0000313" key="4">
    <source>
        <dbReference type="Proteomes" id="UP000019666"/>
    </source>
</evidence>
<sequence>MKGEEIEMPMGHLMLGLLGGIVAFALALVAGLSLGMALLLYVGAGNLGLMLSVALQFLADGARRPPRRPAPAVQPTRRLRPIPVSH</sequence>
<dbReference type="HOGENOM" id="CLU_2495957_0_0_5"/>
<reference evidence="3 4" key="1">
    <citation type="submission" date="2013-02" db="EMBL/GenBank/DDBJ databases">
        <authorList>
            <person name="Fiebig A."/>
            <person name="Goeker M."/>
            <person name="Klenk H.-P.P."/>
        </authorList>
    </citation>
    <scope>NUCLEOTIDE SEQUENCE [LARGE SCALE GENOMIC DNA]</scope>
    <source>
        <strain evidence="3 4">DSM 19309</strain>
    </source>
</reference>
<gene>
    <name evidence="3" type="ORF">Rumeso_03862</name>
</gene>
<organism evidence="3 4">
    <name type="scientific">Rubellimicrobium mesophilum DSM 19309</name>
    <dbReference type="NCBI Taxonomy" id="442562"/>
    <lineage>
        <taxon>Bacteria</taxon>
        <taxon>Pseudomonadati</taxon>
        <taxon>Pseudomonadota</taxon>
        <taxon>Alphaproteobacteria</taxon>
        <taxon>Rhodobacterales</taxon>
        <taxon>Roseobacteraceae</taxon>
        <taxon>Rubellimicrobium</taxon>
    </lineage>
</organism>
<keyword evidence="2" id="KW-0812">Transmembrane</keyword>
<dbReference type="EMBL" id="AOSK01000111">
    <property type="protein sequence ID" value="EYD74566.1"/>
    <property type="molecule type" value="Genomic_DNA"/>
</dbReference>
<keyword evidence="2" id="KW-0472">Membrane</keyword>
<dbReference type="AlphaFoldDB" id="A0A017HJQ7"/>
<feature type="transmembrane region" description="Helical" evidence="2">
    <location>
        <begin position="38"/>
        <end position="59"/>
    </location>
</feature>
<evidence type="ECO:0000256" key="2">
    <source>
        <dbReference type="SAM" id="Phobius"/>
    </source>
</evidence>
<dbReference type="STRING" id="442562.Rumeso_03862"/>
<evidence type="ECO:0000313" key="3">
    <source>
        <dbReference type="EMBL" id="EYD74566.1"/>
    </source>
</evidence>